<feature type="binding site" evidence="1">
    <location>
        <position position="125"/>
    </location>
    <ligand>
        <name>substrate</name>
    </ligand>
</feature>
<gene>
    <name evidence="2" type="ORF">GTP56_02275</name>
</gene>
<dbReference type="Pfam" id="PF03737">
    <property type="entry name" value="RraA-like"/>
    <property type="match status" value="1"/>
</dbReference>
<name>A0A7X4KF60_9BURK</name>
<reference evidence="2 3" key="1">
    <citation type="submission" date="2019-12" db="EMBL/GenBank/DDBJ databases">
        <title>Novel species isolated from a subtropical stream in China.</title>
        <authorList>
            <person name="Lu H."/>
        </authorList>
    </citation>
    <scope>NUCLEOTIDE SEQUENCE [LARGE SCALE GENOMIC DNA]</scope>
    <source>
        <strain evidence="2 3">FT134W</strain>
    </source>
</reference>
<dbReference type="Gene3D" id="3.50.30.40">
    <property type="entry name" value="Ribonuclease E inhibitor RraA/RraA-like"/>
    <property type="match status" value="1"/>
</dbReference>
<keyword evidence="1" id="KW-0479">Metal-binding</keyword>
<keyword evidence="1" id="KW-0460">Magnesium</keyword>
<dbReference type="SUPFAM" id="SSF89562">
    <property type="entry name" value="RraA-like"/>
    <property type="match status" value="1"/>
</dbReference>
<organism evidence="2 3">
    <name type="scientific">Duganella margarita</name>
    <dbReference type="NCBI Taxonomy" id="2692170"/>
    <lineage>
        <taxon>Bacteria</taxon>
        <taxon>Pseudomonadati</taxon>
        <taxon>Pseudomonadota</taxon>
        <taxon>Betaproteobacteria</taxon>
        <taxon>Burkholderiales</taxon>
        <taxon>Oxalobacteraceae</taxon>
        <taxon>Telluria group</taxon>
        <taxon>Duganella</taxon>
    </lineage>
</organism>
<protein>
    <submittedName>
        <fullName evidence="2">Ribonuclease activity regulator RraA</fullName>
    </submittedName>
</protein>
<dbReference type="PANTHER" id="PTHR33254">
    <property type="entry name" value="4-HYDROXY-4-METHYL-2-OXOGLUTARATE ALDOLASE 3-RELATED"/>
    <property type="match status" value="1"/>
</dbReference>
<dbReference type="InterPro" id="IPR005493">
    <property type="entry name" value="RraA/RraA-like"/>
</dbReference>
<dbReference type="Proteomes" id="UP000469734">
    <property type="component" value="Unassembled WGS sequence"/>
</dbReference>
<dbReference type="InterPro" id="IPR036704">
    <property type="entry name" value="RraA/RraA-like_sf"/>
</dbReference>
<evidence type="ECO:0000313" key="2">
    <source>
        <dbReference type="EMBL" id="MYM71020.1"/>
    </source>
</evidence>
<dbReference type="EMBL" id="WWCR01000001">
    <property type="protein sequence ID" value="MYM71020.1"/>
    <property type="molecule type" value="Genomic_DNA"/>
</dbReference>
<dbReference type="GO" id="GO:0046872">
    <property type="term" value="F:metal ion binding"/>
    <property type="evidence" value="ECO:0007669"/>
    <property type="project" value="UniProtKB-KW"/>
</dbReference>
<dbReference type="NCBIfam" id="NF006093">
    <property type="entry name" value="PRK08245.1"/>
    <property type="match status" value="1"/>
</dbReference>
<dbReference type="AlphaFoldDB" id="A0A7X4KF60"/>
<feature type="binding site" evidence="1">
    <location>
        <position position="126"/>
    </location>
    <ligand>
        <name>Mg(2+)</name>
        <dbReference type="ChEBI" id="CHEBI:18420"/>
    </ligand>
</feature>
<comment type="caution">
    <text evidence="2">The sequence shown here is derived from an EMBL/GenBank/DDBJ whole genome shotgun (WGS) entry which is preliminary data.</text>
</comment>
<accession>A0A7X4KF60</accession>
<evidence type="ECO:0000313" key="3">
    <source>
        <dbReference type="Proteomes" id="UP000469734"/>
    </source>
</evidence>
<evidence type="ECO:0000256" key="1">
    <source>
        <dbReference type="PIRSR" id="PIRSR605493-1"/>
    </source>
</evidence>
<dbReference type="PANTHER" id="PTHR33254:SF16">
    <property type="entry name" value="BLR3842 PROTEIN"/>
    <property type="match status" value="1"/>
</dbReference>
<dbReference type="RefSeq" id="WP_161048822.1">
    <property type="nucleotide sequence ID" value="NZ_WWCR01000001.1"/>
</dbReference>
<sequence length="244" mass="26018">MTTTVSAETLAILKTIATSTLTTLLFKRGFRNVFIQGARPLKTGQRLAGPAFTLRYIPAREDLDGIDAFLDPRHPQRVAVEEIPPGAVLVMDCRGDVSVASAGSILATRMQVRGVAGIVTDGGLRDASGIAKLEIPAWCSGPSAPTNLIRHHALDINAPIGCGDVPVYPGDIMVGDDDGVVCIPAHLAEEIARDAVPMERYEDFVLEQVRGGASIIGLYPLTKPENRALFEAWLASTPSHVEQA</sequence>
<comment type="cofactor">
    <cofactor evidence="1">
        <name>Mg(2+)</name>
        <dbReference type="ChEBI" id="CHEBI:18420"/>
    </cofactor>
</comment>
<feature type="binding site" evidence="1">
    <location>
        <begin position="103"/>
        <end position="106"/>
    </location>
    <ligand>
        <name>substrate</name>
    </ligand>
</feature>
<proteinExistence type="predicted"/>
<dbReference type="CDD" id="cd16841">
    <property type="entry name" value="RraA_family"/>
    <property type="match status" value="1"/>
</dbReference>